<dbReference type="Pfam" id="PF13005">
    <property type="entry name" value="zf-IS66"/>
    <property type="match status" value="1"/>
</dbReference>
<dbReference type="Pfam" id="PF13007">
    <property type="entry name" value="LZ_Tnp_IS66"/>
    <property type="match status" value="1"/>
</dbReference>
<feature type="domain" description="Transposase IS66 zinc-finger binding" evidence="2">
    <location>
        <begin position="127"/>
        <end position="166"/>
    </location>
</feature>
<accession>A0ABD4UTE3</accession>
<reference evidence="4 5" key="2">
    <citation type="journal article" date="2017" name="Front. Microbiol.">
        <title>Genomics Reveals a Unique Clone of Burkholderia cenocepacia Harboring an Actively Excising Novel Genomic Island.</title>
        <authorList>
            <person name="Patil P.P."/>
            <person name="Mali S."/>
            <person name="Midha S."/>
            <person name="Gautam V."/>
            <person name="Dash L."/>
            <person name="Kumar S."/>
            <person name="Shastri J."/>
            <person name="Singhal L."/>
            <person name="Patil P.B."/>
        </authorList>
    </citation>
    <scope>NUCLEOTIDE SEQUENCE [LARGE SCALE GENOMIC DNA]</scope>
    <source>
        <strain evidence="4 5">BC-19</strain>
    </source>
</reference>
<feature type="domain" description="Transposase TnpC homeodomain" evidence="3">
    <location>
        <begin position="34"/>
        <end position="114"/>
    </location>
</feature>
<comment type="caution">
    <text evidence="4">The sequence shown here is derived from an EMBL/GenBank/DDBJ whole genome shotgun (WGS) entry which is preliminary data.</text>
</comment>
<dbReference type="EMBL" id="JYMX02000072">
    <property type="protein sequence ID" value="MCW3717431.1"/>
    <property type="molecule type" value="Genomic_DNA"/>
</dbReference>
<dbReference type="InterPro" id="IPR052344">
    <property type="entry name" value="Transposase-related"/>
</dbReference>
<evidence type="ECO:0000313" key="4">
    <source>
        <dbReference type="EMBL" id="MCW3717431.1"/>
    </source>
</evidence>
<gene>
    <name evidence="4" type="ORF">UE95_039780</name>
</gene>
<dbReference type="InterPro" id="IPR024474">
    <property type="entry name" value="Znf_dom_IS66"/>
</dbReference>
<evidence type="ECO:0000259" key="2">
    <source>
        <dbReference type="Pfam" id="PF13005"/>
    </source>
</evidence>
<dbReference type="PANTHER" id="PTHR33678">
    <property type="entry name" value="BLL1576 PROTEIN"/>
    <property type="match status" value="1"/>
</dbReference>
<dbReference type="AlphaFoldDB" id="A0ABD4UTE3"/>
<sequence>MQDQEQQLAERDALMQCKDREIALREAKIEKITFELARLKRWEFGAKSEAMNAEQRRLFKETFAEDEAGLREQLERLHQEAAAAAAADASDTPAKAPPRKPRRNPFPDHLRRVEHRHEPDHTEYQEPGCGRPMTRIGEEVSERLDIVPAECFVRRHICGKWACHCCQVLRQVPASHRLSKAASLPAASSRTR</sequence>
<keyword evidence="4" id="KW-0863">Zinc-finger</keyword>
<feature type="region of interest" description="Disordered" evidence="1">
    <location>
        <begin position="81"/>
        <end position="133"/>
    </location>
</feature>
<keyword evidence="4" id="KW-0862">Zinc</keyword>
<dbReference type="PANTHER" id="PTHR33678:SF1">
    <property type="entry name" value="BLL1576 PROTEIN"/>
    <property type="match status" value="1"/>
</dbReference>
<dbReference type="GO" id="GO:0008270">
    <property type="term" value="F:zinc ion binding"/>
    <property type="evidence" value="ECO:0007669"/>
    <property type="project" value="UniProtKB-KW"/>
</dbReference>
<dbReference type="Proteomes" id="UP000191686">
    <property type="component" value="Unassembled WGS sequence"/>
</dbReference>
<dbReference type="InterPro" id="IPR024463">
    <property type="entry name" value="Transposase_TnpC_homeodom"/>
</dbReference>
<name>A0ABD4UTE3_9BURK</name>
<feature type="compositionally biased region" description="Low complexity" evidence="1">
    <location>
        <begin position="81"/>
        <end position="94"/>
    </location>
</feature>
<evidence type="ECO:0000259" key="3">
    <source>
        <dbReference type="Pfam" id="PF13007"/>
    </source>
</evidence>
<organism evidence="4 5">
    <name type="scientific">Burkholderia cenocepacia</name>
    <dbReference type="NCBI Taxonomy" id="95486"/>
    <lineage>
        <taxon>Bacteria</taxon>
        <taxon>Pseudomonadati</taxon>
        <taxon>Pseudomonadota</taxon>
        <taxon>Betaproteobacteria</taxon>
        <taxon>Burkholderiales</taxon>
        <taxon>Burkholderiaceae</taxon>
        <taxon>Burkholderia</taxon>
        <taxon>Burkholderia cepacia complex</taxon>
    </lineage>
</organism>
<reference evidence="4 5" key="1">
    <citation type="journal article" date="2017" name="Front. Microbiol.">
        <title>Genomics reveals a unique clone of Burkholderia cenocepacia harbouring an actively excising novel genomic island.</title>
        <authorList>
            <person name="Patil P."/>
            <person name="Mali S."/>
            <person name="Midha S."/>
            <person name="Gautam V."/>
            <person name="Dash L."/>
            <person name="Kumar S."/>
            <person name="Shastri J."/>
            <person name="Singhal L."/>
            <person name="Patil P.B."/>
        </authorList>
    </citation>
    <scope>NUCLEOTIDE SEQUENCE [LARGE SCALE GENOMIC DNA]</scope>
    <source>
        <strain evidence="4 5">BC-19</strain>
    </source>
</reference>
<keyword evidence="4" id="KW-0479">Metal-binding</keyword>
<evidence type="ECO:0000313" key="5">
    <source>
        <dbReference type="Proteomes" id="UP000191686"/>
    </source>
</evidence>
<feature type="compositionally biased region" description="Basic and acidic residues" evidence="1">
    <location>
        <begin position="105"/>
        <end position="124"/>
    </location>
</feature>
<proteinExistence type="predicted"/>
<evidence type="ECO:0000256" key="1">
    <source>
        <dbReference type="SAM" id="MobiDB-lite"/>
    </source>
</evidence>
<protein>
    <submittedName>
        <fullName evidence="4">IS66 family transposase zinc-finger binding domain-containing protein</fullName>
    </submittedName>
</protein>
<dbReference type="RefSeq" id="WP_179148717.1">
    <property type="nucleotide sequence ID" value="NZ_JAIMII010000035.1"/>
</dbReference>